<feature type="domain" description="Plasmid pRiA4b Orf3-like" evidence="2">
    <location>
        <begin position="2"/>
        <end position="119"/>
    </location>
</feature>
<dbReference type="InterPro" id="IPR012912">
    <property type="entry name" value="Plasmid_pRiA4b_Orf3-like"/>
</dbReference>
<evidence type="ECO:0000313" key="3">
    <source>
        <dbReference type="EMBL" id="CZQ97689.1"/>
    </source>
</evidence>
<feature type="region of interest" description="Disordered" evidence="1">
    <location>
        <begin position="152"/>
        <end position="175"/>
    </location>
</feature>
<gene>
    <name evidence="3" type="ORF">Tpal_2163</name>
</gene>
<feature type="compositionally biased region" description="Acidic residues" evidence="1">
    <location>
        <begin position="155"/>
        <end position="175"/>
    </location>
</feature>
<reference evidence="3 4" key="1">
    <citation type="submission" date="2016-02" db="EMBL/GenBank/DDBJ databases">
        <authorList>
            <person name="Wen L."/>
            <person name="He K."/>
            <person name="Yang H."/>
        </authorList>
    </citation>
    <scope>NUCLEOTIDE SEQUENCE [LARGE SCALE GENOMIC DNA]</scope>
    <source>
        <strain evidence="3">Trichococcus palustris</strain>
    </source>
</reference>
<dbReference type="STRING" id="140314.SAMN04488076_11923"/>
<dbReference type="SUPFAM" id="SSF159941">
    <property type="entry name" value="MM3350-like"/>
    <property type="match status" value="1"/>
</dbReference>
<proteinExistence type="predicted"/>
<protein>
    <submittedName>
        <fullName evidence="3">Plasmid pria4b orf3</fullName>
    </submittedName>
</protein>
<dbReference type="EMBL" id="FJNE01000007">
    <property type="protein sequence ID" value="CZQ97689.1"/>
    <property type="molecule type" value="Genomic_DNA"/>
</dbReference>
<evidence type="ECO:0000313" key="4">
    <source>
        <dbReference type="Proteomes" id="UP000242754"/>
    </source>
</evidence>
<name>A0A143YUG5_9LACT</name>
<dbReference type="Gene3D" id="3.10.290.30">
    <property type="entry name" value="MM3350-like"/>
    <property type="match status" value="1"/>
</dbReference>
<sequence>MIYELRVTLLDVGIPVWRDLQMDSDATFSDLHFSLQSAFNWLDIEPHHFIVAQSKAEIDEDGYLKDHFQKEGDAVVYTYNFDTDWKHEIVLRKILDPNPETVYPICVGAENLAPDEDHTRAEILDGTIHLAYKDSKEIIASINEELSYLHSEAFGSDEDSEDDWEEEWEDDGGHP</sequence>
<evidence type="ECO:0000256" key="1">
    <source>
        <dbReference type="SAM" id="MobiDB-lite"/>
    </source>
</evidence>
<dbReference type="PANTHER" id="PTHR41878:SF1">
    <property type="entry name" value="TNPR PROTEIN"/>
    <property type="match status" value="1"/>
</dbReference>
<dbReference type="InterPro" id="IPR024047">
    <property type="entry name" value="MM3350-like_sf"/>
</dbReference>
<dbReference type="RefSeq" id="WP_087033727.1">
    <property type="nucleotide sequence ID" value="NZ_FJNE01000007.1"/>
</dbReference>
<dbReference type="Pfam" id="PF07929">
    <property type="entry name" value="PRiA4_ORF3"/>
    <property type="match status" value="1"/>
</dbReference>
<dbReference type="Proteomes" id="UP000242754">
    <property type="component" value="Unassembled WGS sequence"/>
</dbReference>
<accession>A0A143YUG5</accession>
<dbReference type="PANTHER" id="PTHR41878">
    <property type="entry name" value="LEXA REPRESSOR-RELATED"/>
    <property type="match status" value="1"/>
</dbReference>
<evidence type="ECO:0000259" key="2">
    <source>
        <dbReference type="Pfam" id="PF07929"/>
    </source>
</evidence>
<organism evidence="3 4">
    <name type="scientific">Trichococcus palustris</name>
    <dbReference type="NCBI Taxonomy" id="140314"/>
    <lineage>
        <taxon>Bacteria</taxon>
        <taxon>Bacillati</taxon>
        <taxon>Bacillota</taxon>
        <taxon>Bacilli</taxon>
        <taxon>Lactobacillales</taxon>
        <taxon>Carnobacteriaceae</taxon>
        <taxon>Trichococcus</taxon>
    </lineage>
</organism>
<dbReference type="AlphaFoldDB" id="A0A143YUG5"/>
<dbReference type="OrthoDB" id="9801392at2"/>
<keyword evidence="4" id="KW-1185">Reference proteome</keyword>